<dbReference type="EMBL" id="CAJVQB010084476">
    <property type="protein sequence ID" value="CAG8846679.1"/>
    <property type="molecule type" value="Genomic_DNA"/>
</dbReference>
<keyword evidence="2" id="KW-1185">Reference proteome</keyword>
<protein>
    <submittedName>
        <fullName evidence="1">45551_t:CDS:1</fullName>
    </submittedName>
</protein>
<proteinExistence type="predicted"/>
<feature type="non-terminal residue" evidence="1">
    <location>
        <position position="1"/>
    </location>
</feature>
<evidence type="ECO:0000313" key="1">
    <source>
        <dbReference type="EMBL" id="CAG8846679.1"/>
    </source>
</evidence>
<name>A0ABN7X2Y6_GIGMA</name>
<gene>
    <name evidence="1" type="ORF">GMARGA_LOCUS38278</name>
</gene>
<reference evidence="1 2" key="1">
    <citation type="submission" date="2021-06" db="EMBL/GenBank/DDBJ databases">
        <authorList>
            <person name="Kallberg Y."/>
            <person name="Tangrot J."/>
            <person name="Rosling A."/>
        </authorList>
    </citation>
    <scope>NUCLEOTIDE SEQUENCE [LARGE SCALE GENOMIC DNA]</scope>
    <source>
        <strain evidence="1 2">120-4 pot B 10/14</strain>
    </source>
</reference>
<dbReference type="Proteomes" id="UP000789901">
    <property type="component" value="Unassembled WGS sequence"/>
</dbReference>
<feature type="non-terminal residue" evidence="1">
    <location>
        <position position="81"/>
    </location>
</feature>
<comment type="caution">
    <text evidence="1">The sequence shown here is derived from an EMBL/GenBank/DDBJ whole genome shotgun (WGS) entry which is preliminary data.</text>
</comment>
<accession>A0ABN7X2Y6</accession>
<organism evidence="1 2">
    <name type="scientific">Gigaspora margarita</name>
    <dbReference type="NCBI Taxonomy" id="4874"/>
    <lineage>
        <taxon>Eukaryota</taxon>
        <taxon>Fungi</taxon>
        <taxon>Fungi incertae sedis</taxon>
        <taxon>Mucoromycota</taxon>
        <taxon>Glomeromycotina</taxon>
        <taxon>Glomeromycetes</taxon>
        <taxon>Diversisporales</taxon>
        <taxon>Gigasporaceae</taxon>
        <taxon>Gigaspora</taxon>
    </lineage>
</organism>
<sequence>TRQLVDLYNEIRKVCEGSEVYSNIPSVVHSPDDLVYNSFDNALMESEPKIKEIDAGRSFPSLVRYPHFYEKTKNTYDQEFS</sequence>
<evidence type="ECO:0000313" key="2">
    <source>
        <dbReference type="Proteomes" id="UP000789901"/>
    </source>
</evidence>